<dbReference type="SUPFAM" id="SSF55979">
    <property type="entry name" value="DNA clamp"/>
    <property type="match status" value="3"/>
</dbReference>
<comment type="similarity">
    <text evidence="2 9">Belongs to the beta sliding clamp family.</text>
</comment>
<evidence type="ECO:0000259" key="10">
    <source>
        <dbReference type="Pfam" id="PF00712"/>
    </source>
</evidence>
<name>A0A2K1P6R9_9BACT</name>
<dbReference type="GO" id="GO:0003677">
    <property type="term" value="F:DNA binding"/>
    <property type="evidence" value="ECO:0007669"/>
    <property type="project" value="UniProtKB-UniRule"/>
</dbReference>
<dbReference type="GO" id="GO:0005737">
    <property type="term" value="C:cytoplasm"/>
    <property type="evidence" value="ECO:0007669"/>
    <property type="project" value="UniProtKB-SubCell"/>
</dbReference>
<comment type="function">
    <text evidence="9">Confers DNA tethering and processivity to DNA polymerases and other proteins. Acts as a clamp, forming a ring around DNA (a reaction catalyzed by the clamp-loading complex) which diffuses in an ATP-independent manner freely and bidirectionally along dsDNA. Initially characterized for its ability to contact the catalytic subunit of DNA polymerase III (Pol III), a complex, multichain enzyme responsible for most of the replicative synthesis in bacteria; Pol III exhibits 3'-5' exonuclease proofreading activity. The beta chain is required for initiation of replication as well as for processivity of DNA replication.</text>
</comment>
<evidence type="ECO:0000313" key="14">
    <source>
        <dbReference type="Proteomes" id="UP000236604"/>
    </source>
</evidence>
<evidence type="ECO:0000256" key="1">
    <source>
        <dbReference type="ARBA" id="ARBA00004496"/>
    </source>
</evidence>
<evidence type="ECO:0000256" key="7">
    <source>
        <dbReference type="ARBA" id="ARBA00022932"/>
    </source>
</evidence>
<dbReference type="InterPro" id="IPR022637">
    <property type="entry name" value="DNA_polIII_beta_cen"/>
</dbReference>
<keyword evidence="6 9" id="KW-0235">DNA replication</keyword>
<accession>A0A2K1P6R9</accession>
<evidence type="ECO:0000256" key="4">
    <source>
        <dbReference type="ARBA" id="ARBA00022679"/>
    </source>
</evidence>
<reference evidence="13 14" key="1">
    <citation type="submission" date="2013-12" db="EMBL/GenBank/DDBJ databases">
        <title>Comparative genomics of Petrotoga isolates.</title>
        <authorList>
            <person name="Nesbo C.L."/>
            <person name="Charchuk R."/>
            <person name="Chow K."/>
        </authorList>
    </citation>
    <scope>NUCLEOTIDE SEQUENCE [LARGE SCALE GENOMIC DNA]</scope>
    <source>
        <strain evidence="13 14">DSM 14811</strain>
    </source>
</reference>
<dbReference type="EMBL" id="AZRN01000034">
    <property type="protein sequence ID" value="PNR98416.1"/>
    <property type="molecule type" value="Genomic_DNA"/>
</dbReference>
<feature type="domain" description="DNA polymerase III beta sliding clamp C-terminal" evidence="12">
    <location>
        <begin position="251"/>
        <end position="368"/>
    </location>
</feature>
<dbReference type="Pfam" id="PF02768">
    <property type="entry name" value="DNA_pol3_beta_3"/>
    <property type="match status" value="1"/>
</dbReference>
<dbReference type="GO" id="GO:0009360">
    <property type="term" value="C:DNA polymerase III complex"/>
    <property type="evidence" value="ECO:0007669"/>
    <property type="project" value="InterPro"/>
</dbReference>
<dbReference type="Pfam" id="PF02767">
    <property type="entry name" value="DNA_pol3_beta_2"/>
    <property type="match status" value="1"/>
</dbReference>
<dbReference type="PIRSF" id="PIRSF000804">
    <property type="entry name" value="DNA_pol_III_b"/>
    <property type="match status" value="1"/>
</dbReference>
<dbReference type="PANTHER" id="PTHR30478:SF0">
    <property type="entry name" value="BETA SLIDING CLAMP"/>
    <property type="match status" value="1"/>
</dbReference>
<dbReference type="Pfam" id="PF00712">
    <property type="entry name" value="DNA_pol3_beta"/>
    <property type="match status" value="1"/>
</dbReference>
<comment type="subunit">
    <text evidence="9">Forms a ring-shaped head-to-tail homodimer around DNA.</text>
</comment>
<feature type="domain" description="DNA polymerase III beta sliding clamp central" evidence="11">
    <location>
        <begin position="129"/>
        <end position="247"/>
    </location>
</feature>
<comment type="subcellular location">
    <subcellularLocation>
        <location evidence="1 9">Cytoplasm</location>
    </subcellularLocation>
</comment>
<evidence type="ECO:0000313" key="13">
    <source>
        <dbReference type="EMBL" id="PNR98416.1"/>
    </source>
</evidence>
<dbReference type="GO" id="GO:0006271">
    <property type="term" value="P:DNA strand elongation involved in DNA replication"/>
    <property type="evidence" value="ECO:0007669"/>
    <property type="project" value="TreeGrafter"/>
</dbReference>
<keyword evidence="7 9" id="KW-0239">DNA-directed DNA polymerase</keyword>
<dbReference type="GO" id="GO:0008408">
    <property type="term" value="F:3'-5' exonuclease activity"/>
    <property type="evidence" value="ECO:0007669"/>
    <property type="project" value="InterPro"/>
</dbReference>
<dbReference type="Gene3D" id="3.10.150.10">
    <property type="entry name" value="DNA Polymerase III, subunit A, domain 2"/>
    <property type="match status" value="1"/>
</dbReference>
<keyword evidence="14" id="KW-1185">Reference proteome</keyword>
<evidence type="ECO:0000256" key="2">
    <source>
        <dbReference type="ARBA" id="ARBA00010752"/>
    </source>
</evidence>
<evidence type="ECO:0000259" key="11">
    <source>
        <dbReference type="Pfam" id="PF02767"/>
    </source>
</evidence>
<keyword evidence="5 9" id="KW-0548">Nucleotidyltransferase</keyword>
<organism evidence="13 14">
    <name type="scientific">Petrotoga mexicana DSM 14811</name>
    <dbReference type="NCBI Taxonomy" id="1122954"/>
    <lineage>
        <taxon>Bacteria</taxon>
        <taxon>Thermotogati</taxon>
        <taxon>Thermotogota</taxon>
        <taxon>Thermotogae</taxon>
        <taxon>Petrotogales</taxon>
        <taxon>Petrotogaceae</taxon>
        <taxon>Petrotoga</taxon>
    </lineage>
</organism>
<protein>
    <recommendedName>
        <fullName evidence="9">Beta sliding clamp</fullName>
    </recommendedName>
</protein>
<evidence type="ECO:0000256" key="8">
    <source>
        <dbReference type="ARBA" id="ARBA00023125"/>
    </source>
</evidence>
<dbReference type="InterPro" id="IPR022635">
    <property type="entry name" value="DNA_polIII_beta_C"/>
</dbReference>
<dbReference type="Gene3D" id="3.70.10.10">
    <property type="match status" value="1"/>
</dbReference>
<dbReference type="GO" id="GO:0003887">
    <property type="term" value="F:DNA-directed DNA polymerase activity"/>
    <property type="evidence" value="ECO:0007669"/>
    <property type="project" value="UniProtKB-UniRule"/>
</dbReference>
<proteinExistence type="inferred from homology"/>
<evidence type="ECO:0000259" key="12">
    <source>
        <dbReference type="Pfam" id="PF02768"/>
    </source>
</evidence>
<keyword evidence="8" id="KW-0238">DNA-binding</keyword>
<comment type="caution">
    <text evidence="13">The sequence shown here is derived from an EMBL/GenBank/DDBJ whole genome shotgun (WGS) entry which is preliminary data.</text>
</comment>
<evidence type="ECO:0000256" key="5">
    <source>
        <dbReference type="ARBA" id="ARBA00022695"/>
    </source>
</evidence>
<dbReference type="Proteomes" id="UP000236604">
    <property type="component" value="Unassembled WGS sequence"/>
</dbReference>
<evidence type="ECO:0000256" key="9">
    <source>
        <dbReference type="PIRNR" id="PIRNR000804"/>
    </source>
</evidence>
<dbReference type="CDD" id="cd00140">
    <property type="entry name" value="beta_clamp"/>
    <property type="match status" value="1"/>
</dbReference>
<dbReference type="PANTHER" id="PTHR30478">
    <property type="entry name" value="DNA POLYMERASE III SUBUNIT BETA"/>
    <property type="match status" value="1"/>
</dbReference>
<keyword evidence="3 9" id="KW-0963">Cytoplasm</keyword>
<dbReference type="InterPro" id="IPR001001">
    <property type="entry name" value="DNA_polIII_beta"/>
</dbReference>
<dbReference type="NCBIfam" id="TIGR00663">
    <property type="entry name" value="dnan"/>
    <property type="match status" value="1"/>
</dbReference>
<dbReference type="RefSeq" id="WP_103077701.1">
    <property type="nucleotide sequence ID" value="NZ_AZRN01000034.1"/>
</dbReference>
<evidence type="ECO:0000256" key="3">
    <source>
        <dbReference type="ARBA" id="ARBA00022490"/>
    </source>
</evidence>
<gene>
    <name evidence="13" type="ORF">X927_09125</name>
</gene>
<sequence length="370" mass="41856">MSFEIDTRVLKNAVQLTTNAVSKKTANPILKGIKLAVEDDELHIYATDLQTGFHKWLKVKDSDENFSTVVEQTIFLEILSNLTSDTITITLDGVLKISGGNSVFRLPTMDPYEFPSLAFDVTGNSISLDRTIITNMIDKVIFCALKDSSSLSRNLNAVYWDFRQGGFLNLVATDSYRLALSESKLEDDNVLSPFLLSLKSMDELKTILSAAKTEKIRVVQSGSQVLFDFEEDNNQLIFNVIDAEFPNYLGIIPQSFITKIKAKTSEFLAIMKRMSITAGSEEYTLLNIEDGRIQFYASSPDVGEAKEEIDVEQEGRNLEIAYSPRYFREALERIETVEFEFDISDEEKPTILKPVEDNSYMFIIMPKRKS</sequence>
<dbReference type="InterPro" id="IPR046938">
    <property type="entry name" value="DNA_clamp_sf"/>
</dbReference>
<evidence type="ECO:0000256" key="6">
    <source>
        <dbReference type="ARBA" id="ARBA00022705"/>
    </source>
</evidence>
<feature type="domain" description="DNA polymerase III beta sliding clamp N-terminal" evidence="10">
    <location>
        <begin position="1"/>
        <end position="117"/>
    </location>
</feature>
<dbReference type="SMART" id="SM00480">
    <property type="entry name" value="POL3Bc"/>
    <property type="match status" value="1"/>
</dbReference>
<keyword evidence="4 9" id="KW-0808">Transferase</keyword>
<dbReference type="AlphaFoldDB" id="A0A2K1P6R9"/>
<dbReference type="InterPro" id="IPR022634">
    <property type="entry name" value="DNA_polIII_beta_N"/>
</dbReference>